<feature type="compositionally biased region" description="Polar residues" evidence="1">
    <location>
        <begin position="12"/>
        <end position="22"/>
    </location>
</feature>
<gene>
    <name evidence="2" type="ORF">DAPPUDRAFT_249813</name>
</gene>
<reference evidence="2 3" key="1">
    <citation type="journal article" date="2011" name="Science">
        <title>The ecoresponsive genome of Daphnia pulex.</title>
        <authorList>
            <person name="Colbourne J.K."/>
            <person name="Pfrender M.E."/>
            <person name="Gilbert D."/>
            <person name="Thomas W.K."/>
            <person name="Tucker A."/>
            <person name="Oakley T.H."/>
            <person name="Tokishita S."/>
            <person name="Aerts A."/>
            <person name="Arnold G.J."/>
            <person name="Basu M.K."/>
            <person name="Bauer D.J."/>
            <person name="Caceres C.E."/>
            <person name="Carmel L."/>
            <person name="Casola C."/>
            <person name="Choi J.H."/>
            <person name="Detter J.C."/>
            <person name="Dong Q."/>
            <person name="Dusheyko S."/>
            <person name="Eads B.D."/>
            <person name="Frohlich T."/>
            <person name="Geiler-Samerotte K.A."/>
            <person name="Gerlach D."/>
            <person name="Hatcher P."/>
            <person name="Jogdeo S."/>
            <person name="Krijgsveld J."/>
            <person name="Kriventseva E.V."/>
            <person name="Kultz D."/>
            <person name="Laforsch C."/>
            <person name="Lindquist E."/>
            <person name="Lopez J."/>
            <person name="Manak J.R."/>
            <person name="Muller J."/>
            <person name="Pangilinan J."/>
            <person name="Patwardhan R.P."/>
            <person name="Pitluck S."/>
            <person name="Pritham E.J."/>
            <person name="Rechtsteiner A."/>
            <person name="Rho M."/>
            <person name="Rogozin I.B."/>
            <person name="Sakarya O."/>
            <person name="Salamov A."/>
            <person name="Schaack S."/>
            <person name="Shapiro H."/>
            <person name="Shiga Y."/>
            <person name="Skalitzky C."/>
            <person name="Smith Z."/>
            <person name="Souvorov A."/>
            <person name="Sung W."/>
            <person name="Tang Z."/>
            <person name="Tsuchiya D."/>
            <person name="Tu H."/>
            <person name="Vos H."/>
            <person name="Wang M."/>
            <person name="Wolf Y.I."/>
            <person name="Yamagata H."/>
            <person name="Yamada T."/>
            <person name="Ye Y."/>
            <person name="Shaw J.R."/>
            <person name="Andrews J."/>
            <person name="Crease T.J."/>
            <person name="Tang H."/>
            <person name="Lucas S.M."/>
            <person name="Robertson H.M."/>
            <person name="Bork P."/>
            <person name="Koonin E.V."/>
            <person name="Zdobnov E.M."/>
            <person name="Grigoriev I.V."/>
            <person name="Lynch M."/>
            <person name="Boore J.L."/>
        </authorList>
    </citation>
    <scope>NUCLEOTIDE SEQUENCE [LARGE SCALE GENOMIC DNA]</scope>
</reference>
<protein>
    <submittedName>
        <fullName evidence="2">Uncharacterized protein</fullName>
    </submittedName>
</protein>
<evidence type="ECO:0000256" key="1">
    <source>
        <dbReference type="SAM" id="MobiDB-lite"/>
    </source>
</evidence>
<dbReference type="Proteomes" id="UP000000305">
    <property type="component" value="Unassembled WGS sequence"/>
</dbReference>
<evidence type="ECO:0000313" key="3">
    <source>
        <dbReference type="Proteomes" id="UP000000305"/>
    </source>
</evidence>
<proteinExistence type="predicted"/>
<sequence length="82" mass="9204">MNLINPVRESETSNAIDDTSQMDFEETSGKRKINKENHTHDPDIPDTQTSSTSHAAVHRTSSTSSASQNPFYYYASLKNWPS</sequence>
<dbReference type="KEGG" id="dpx:DAPPUDRAFT_249813"/>
<organism evidence="2 3">
    <name type="scientific">Daphnia pulex</name>
    <name type="common">Water flea</name>
    <dbReference type="NCBI Taxonomy" id="6669"/>
    <lineage>
        <taxon>Eukaryota</taxon>
        <taxon>Metazoa</taxon>
        <taxon>Ecdysozoa</taxon>
        <taxon>Arthropoda</taxon>
        <taxon>Crustacea</taxon>
        <taxon>Branchiopoda</taxon>
        <taxon>Diplostraca</taxon>
        <taxon>Cladocera</taxon>
        <taxon>Anomopoda</taxon>
        <taxon>Daphniidae</taxon>
        <taxon>Daphnia</taxon>
    </lineage>
</organism>
<dbReference type="HOGENOM" id="CLU_2560611_0_0_1"/>
<name>E9GXC1_DAPPU</name>
<dbReference type="InParanoid" id="E9GXC1"/>
<keyword evidence="3" id="KW-1185">Reference proteome</keyword>
<feature type="region of interest" description="Disordered" evidence="1">
    <location>
        <begin position="1"/>
        <end position="68"/>
    </location>
</feature>
<dbReference type="AlphaFoldDB" id="E9GXC1"/>
<accession>E9GXC1</accession>
<feature type="compositionally biased region" description="Basic and acidic residues" evidence="1">
    <location>
        <begin position="34"/>
        <end position="43"/>
    </location>
</feature>
<evidence type="ECO:0000313" key="2">
    <source>
        <dbReference type="EMBL" id="EFX75886.1"/>
    </source>
</evidence>
<feature type="compositionally biased region" description="Polar residues" evidence="1">
    <location>
        <begin position="46"/>
        <end position="68"/>
    </location>
</feature>
<dbReference type="EMBL" id="GL732572">
    <property type="protein sequence ID" value="EFX75886.1"/>
    <property type="molecule type" value="Genomic_DNA"/>
</dbReference>